<dbReference type="EMBL" id="AMCI01009538">
    <property type="protein sequence ID" value="EJW89332.1"/>
    <property type="molecule type" value="Genomic_DNA"/>
</dbReference>
<protein>
    <submittedName>
        <fullName evidence="1">Uncharacterized protein</fullName>
    </submittedName>
</protein>
<accession>J9FI41</accession>
<evidence type="ECO:0000313" key="1">
    <source>
        <dbReference type="EMBL" id="EJW89332.1"/>
    </source>
</evidence>
<comment type="caution">
    <text evidence="1">The sequence shown here is derived from an EMBL/GenBank/DDBJ whole genome shotgun (WGS) entry which is preliminary data.</text>
</comment>
<proteinExistence type="predicted"/>
<dbReference type="AlphaFoldDB" id="J9FI41"/>
<reference evidence="1" key="1">
    <citation type="journal article" date="2012" name="PLoS ONE">
        <title>Gene sets for utilization of primary and secondary nutrition supplies in the distal gut of endangered iberian lynx.</title>
        <authorList>
            <person name="Alcaide M."/>
            <person name="Messina E."/>
            <person name="Richter M."/>
            <person name="Bargiela R."/>
            <person name="Peplies J."/>
            <person name="Huws S.A."/>
            <person name="Newbold C.J."/>
            <person name="Golyshin P.N."/>
            <person name="Simon M.A."/>
            <person name="Lopez G."/>
            <person name="Yakimov M.M."/>
            <person name="Ferrer M."/>
        </authorList>
    </citation>
    <scope>NUCLEOTIDE SEQUENCE</scope>
</reference>
<name>J9FI41_9ZZZZ</name>
<organism evidence="1">
    <name type="scientific">gut metagenome</name>
    <dbReference type="NCBI Taxonomy" id="749906"/>
    <lineage>
        <taxon>unclassified sequences</taxon>
        <taxon>metagenomes</taxon>
        <taxon>organismal metagenomes</taxon>
    </lineage>
</organism>
<sequence length="25" mass="2551">MVDLVLLLDAGLEGALLREVAGVAL</sequence>
<gene>
    <name evidence="1" type="ORF">EVA_22561</name>
</gene>
<feature type="non-terminal residue" evidence="1">
    <location>
        <position position="25"/>
    </location>
</feature>